<dbReference type="PANTHER" id="PTHR46943">
    <property type="entry name" value="PENTRAXIN-RELATED PROTEIN PTX3"/>
    <property type="match status" value="1"/>
</dbReference>
<keyword evidence="1 4" id="KW-0732">Signal</keyword>
<accession>A0A9W6V5L3</accession>
<dbReference type="PANTHER" id="PTHR46943:SF1">
    <property type="entry name" value="PENTRAXIN-RELATED PROTEIN PTX3"/>
    <property type="match status" value="1"/>
</dbReference>
<feature type="domain" description="LamG-like jellyroll fold" evidence="5">
    <location>
        <begin position="957"/>
        <end position="1099"/>
    </location>
</feature>
<feature type="signal peptide" evidence="4">
    <location>
        <begin position="1"/>
        <end position="18"/>
    </location>
</feature>
<dbReference type="InterPro" id="IPR042837">
    <property type="entry name" value="PTX3"/>
</dbReference>
<feature type="domain" description="LamG-like jellyroll fold" evidence="5">
    <location>
        <begin position="737"/>
        <end position="882"/>
    </location>
</feature>
<dbReference type="Gene3D" id="2.60.120.200">
    <property type="match status" value="6"/>
</dbReference>
<evidence type="ECO:0000259" key="5">
    <source>
        <dbReference type="SMART" id="SM00560"/>
    </source>
</evidence>
<feature type="compositionally biased region" description="Polar residues" evidence="3">
    <location>
        <begin position="1133"/>
        <end position="1151"/>
    </location>
</feature>
<name>A0A9W6V5L3_9PSEU</name>
<dbReference type="SMART" id="SM00560">
    <property type="entry name" value="LamGL"/>
    <property type="match status" value="6"/>
</dbReference>
<evidence type="ECO:0000313" key="6">
    <source>
        <dbReference type="EMBL" id="GLW89522.1"/>
    </source>
</evidence>
<feature type="domain" description="LamG-like jellyroll fold" evidence="5">
    <location>
        <begin position="1389"/>
        <end position="1543"/>
    </location>
</feature>
<evidence type="ECO:0000256" key="3">
    <source>
        <dbReference type="SAM" id="MobiDB-lite"/>
    </source>
</evidence>
<evidence type="ECO:0000256" key="4">
    <source>
        <dbReference type="SAM" id="SignalP"/>
    </source>
</evidence>
<feature type="region of interest" description="Disordered" evidence="3">
    <location>
        <begin position="1113"/>
        <end position="1151"/>
    </location>
</feature>
<dbReference type="InterPro" id="IPR013320">
    <property type="entry name" value="ConA-like_dom_sf"/>
</dbReference>
<dbReference type="Pfam" id="PF13385">
    <property type="entry name" value="Laminin_G_3"/>
    <property type="match status" value="6"/>
</dbReference>
<reference evidence="6" key="1">
    <citation type="submission" date="2023-02" db="EMBL/GenBank/DDBJ databases">
        <title>Actinokineospora globicatena NBRC 15670.</title>
        <authorList>
            <person name="Ichikawa N."/>
            <person name="Sato H."/>
            <person name="Tonouchi N."/>
        </authorList>
    </citation>
    <scope>NUCLEOTIDE SEQUENCE</scope>
    <source>
        <strain evidence="6">NBRC 15670</strain>
    </source>
</reference>
<gene>
    <name evidence="6" type="ORF">Aglo03_03380</name>
</gene>
<dbReference type="SUPFAM" id="SSF49899">
    <property type="entry name" value="Concanavalin A-like lectins/glucanases"/>
    <property type="match status" value="6"/>
</dbReference>
<keyword evidence="7" id="KW-1185">Reference proteome</keyword>
<keyword evidence="2" id="KW-1015">Disulfide bond</keyword>
<evidence type="ECO:0000313" key="7">
    <source>
        <dbReference type="Proteomes" id="UP001165042"/>
    </source>
</evidence>
<evidence type="ECO:0000256" key="2">
    <source>
        <dbReference type="ARBA" id="ARBA00023157"/>
    </source>
</evidence>
<dbReference type="InterPro" id="IPR006558">
    <property type="entry name" value="LamG-like"/>
</dbReference>
<comment type="caution">
    <text evidence="6">The sequence shown here is derived from an EMBL/GenBank/DDBJ whole genome shotgun (WGS) entry which is preliminary data.</text>
</comment>
<dbReference type="RefSeq" id="WP_285606856.1">
    <property type="nucleotide sequence ID" value="NZ_BSSD01000001.1"/>
</dbReference>
<protein>
    <recommendedName>
        <fullName evidence="5">LamG-like jellyroll fold domain-containing protein</fullName>
    </recommendedName>
</protein>
<evidence type="ECO:0000256" key="1">
    <source>
        <dbReference type="ARBA" id="ARBA00022729"/>
    </source>
</evidence>
<dbReference type="EMBL" id="BSSD01000001">
    <property type="protein sequence ID" value="GLW89522.1"/>
    <property type="molecule type" value="Genomic_DNA"/>
</dbReference>
<feature type="domain" description="LamG-like jellyroll fold" evidence="5">
    <location>
        <begin position="1177"/>
        <end position="1316"/>
    </location>
</feature>
<dbReference type="GO" id="GO:0006955">
    <property type="term" value="P:immune response"/>
    <property type="evidence" value="ECO:0007669"/>
    <property type="project" value="InterPro"/>
</dbReference>
<proteinExistence type="predicted"/>
<sequence length="2239" mass="233501">MRVAAVALVLAGIGTGVAHVTNQDTAAPPSPVVITEAQDEATAMRAALAQGSRVEVLGERTERRTVHANPDGKLSAEIAVVAKRIRKGAAWVAPDTTLTPADGAITPVATEADLRFSAGGDAPVVRLGTGEASVELTWPTPLPKPTLSGPSATYAEVMPGVDLVMTATTQGYQQHLVVRDREAAANSRVRAIEFGVRATGVTLVDKDIAGLEAVDAKGEVVLSAPTALMWDSAPRPQTENPFSGKGFVDVRLAGDTLTLVPDAALLDSPDTVYPVTIDPNMITQGKQGWTTVYDDGTASMQAGTHWNGANSDPELKPWVPAPSARVGRAYGGGTLTTRSYFQFDTSFLAADRVASKAILNGAIAYGPTCNISHQHQAWTTYGDIGPGTNWANQPGGYVNGVANAGTEYSGCLGHKPIGFDVWNLDYTGFSTYSIRAASETDQNYWRKYDPSAASLYIEFNTRPYQPNNLFTNPSVVACAVCAGRPYIGDTSVNVNGAIADADGQNVKAVWRIYTNSAMSEYETGLQGSGTIATTTIDLTTKDGAQVDWEIAARDDSGAPNNTSSFLGGLSFWVDRTVPTGKPAVSSAVYPADNAWHGGTDVAGAFTFSHPTADIAGYYYGWNGAATTWVDAASLGGSATVTLTPPNDGPQDLYVQAADRARNRSPEQVHHFYVRPGNGPLTQYGLESDIRDSAYLGARHGVAAGTPGFGMAAVGSGMTTDGTGNQYATAPIGVSSAAAYTVSAWVRLDNAGEQNQVAVSQNGVNTAAWRLMYRPTPDPSPGGNWVFSRAGADTAGALESAVVSSAPAQAKVWTHLVGQYDPVAGKTRLYVDGALAGEGPVTGIWPATGSVDIGRGRWSGAWGGFWSGGIDEVKLYDRVVTDADLRATVIRDNVKVAHYRFDDLVAGAVNNEVSGGQPLTPQGDPALVNGQDGRGKAMDFDGVDDGATTAGPVLNSDGNYSVAAWVKLDRVPNAGEAMTFVSQRGPDGNSAFLLSARQGQWTFATSPQTNVYSGWGTFVGSGANTVTAGWTHVAATHNKTTGKAELFVNGVKTSEAAITSSWNASGPLAVGKAWWFGYWTDFTPGLVDEVRAYSRVLAPEEIRSIVSVEGAPAGRWRLDGSGEDSSGPDGSNPRPVTTQGNPSYTAGQSSVPSAGDLALRTGTGAYAATAANVVATDQSFSVAAWAKLDVVGGFPAVVTQDGAHISAFQLQATSTGRWAMTMFSEDTPTGGVPSRLQGAIVQPGVWTHLVGVYDAAAGQLQLYVNGALSGTLPYTVKRASAGPLAIGRAKYNDSTAVDYFPGAIDDVVAHNRALFAEEIQAMAGRDTTLVHHLTFDEGSGATAGDSAGARPATLGAGVTRVPGRVGNAAAFSGTATGVASTAATDLRTDAAFSVAAWVYLPNNTAPCDVYEVGICRSTAVSLDGPGRSKFRLGSTYDLDHPEGVWTFDLPEISGENEVTKAAVNVEPSDYGNWVHLVGTYNPQHGKLWLFVNGSRKGDGTLVTPWHATGGLVVGRALSTAGVAADHWPGKVDDVRLYTGTLDQDRVYTLYKAFPEANDGGPVGTPATPRNRWKLDETTGTTAADSGPLAQNAAISGTTTWVGGRDGRALGMNGSGYAQTAAKVLTTNQDFSASAWAYLSTDQYDTVALSQRGAQSTAFRFGFDTASKRWAVTTTDSDVASPVATVLRSEQAAAVGDWTHLAVTYKAAGGQLRLYANGALVGAKSGVTIFGATGTAYLGRAVNSAGTTYGYWRGALDDVRTYDKALTGGEIAAEHASTPAASVSYWRLDGTGDDSYGRDNDATATGGVTWPAGQNNKAAHFDGTSGSLAGSMSGISTRDSFTVQTWAKLERTDRTQTLVAQNGTRQSGYVLQYNKEAGRYVFRLPTSDADGAPVVQVGAVDPAVVGQWTHLAGVYDASRRQIRLYVNGSLAGLRNGVDPWVASGVVTLGRGQRDGVAADFFQGDLDDVFTWQGVLPDAQIATMAASPAAAPGQLARYRDAKGNRFTASSSAAPRSGAAFELTLGTTAGTGANTTPLYACRDGAWDFSSTSATCGGKTVVGEVGRVFTVQPNNAATMAIYRCRVAGGSYFDSRQSTCDGQTVEGLLGYTYAYAPLTRYLHAVPDGEAQESVNGGPGGYTTVGSASLLSLVSQPNTTAVYTCRDGADVFTSTSATCESKTVVGLIGYLWTAPQPGLSHVQLRRCTDAVAGQFVSAETNCEGRPTSTTLGHALTAIPATTPTFP</sequence>
<organism evidence="6 7">
    <name type="scientific">Actinokineospora globicatena</name>
    <dbReference type="NCBI Taxonomy" id="103729"/>
    <lineage>
        <taxon>Bacteria</taxon>
        <taxon>Bacillati</taxon>
        <taxon>Actinomycetota</taxon>
        <taxon>Actinomycetes</taxon>
        <taxon>Pseudonocardiales</taxon>
        <taxon>Pseudonocardiaceae</taxon>
        <taxon>Actinokineospora</taxon>
    </lineage>
</organism>
<feature type="chain" id="PRO_5040928745" description="LamG-like jellyroll fold domain-containing protein" evidence="4">
    <location>
        <begin position="19"/>
        <end position="2239"/>
    </location>
</feature>
<feature type="domain" description="LamG-like jellyroll fold" evidence="5">
    <location>
        <begin position="1627"/>
        <end position="1767"/>
    </location>
</feature>
<feature type="domain" description="LamG-like jellyroll fold" evidence="5">
    <location>
        <begin position="1837"/>
        <end position="1976"/>
    </location>
</feature>
<dbReference type="Proteomes" id="UP001165042">
    <property type="component" value="Unassembled WGS sequence"/>
</dbReference>